<reference evidence="2" key="1">
    <citation type="journal article" date="2023" name="Proc. Natl. Acad. Sci. U.S.A.">
        <title>Genomic and structural basis for evolution of tropane alkaloid biosynthesis.</title>
        <authorList>
            <person name="Wanga Y.-J."/>
            <person name="Taina T."/>
            <person name="Yua J.-Y."/>
            <person name="Lia J."/>
            <person name="Xua B."/>
            <person name="Chenc J."/>
            <person name="D'Auriad J.C."/>
            <person name="Huanga J.-P."/>
            <person name="Huanga S.-X."/>
        </authorList>
    </citation>
    <scope>NUCLEOTIDE SEQUENCE [LARGE SCALE GENOMIC DNA]</scope>
    <source>
        <strain evidence="2">cv. KIB-2019</strain>
    </source>
</reference>
<evidence type="ECO:0000313" key="2">
    <source>
        <dbReference type="Proteomes" id="UP001152561"/>
    </source>
</evidence>
<proteinExistence type="predicted"/>
<sequence>MSFQSDTSFFDGCLVAVSEGIAIFSVVSRDSRVVRLVHGLVDEVSMRPDIARDLHRQVLEAGYILAGYGRQGRDQVGIDNKVEDFGRMGNNRKVKTLVVLIVVGRFGVMAFGRLTFDLAYVSTVTTEDTPSLFLLSLPSNESDWIVSLVACNAIKFVILPARFPLL</sequence>
<accession>A0A9Q1LSI2</accession>
<dbReference type="Proteomes" id="UP001152561">
    <property type="component" value="Unassembled WGS sequence"/>
</dbReference>
<keyword evidence="2" id="KW-1185">Reference proteome</keyword>
<gene>
    <name evidence="1" type="ORF">K7X08_002208</name>
</gene>
<organism evidence="1 2">
    <name type="scientific">Anisodus acutangulus</name>
    <dbReference type="NCBI Taxonomy" id="402998"/>
    <lineage>
        <taxon>Eukaryota</taxon>
        <taxon>Viridiplantae</taxon>
        <taxon>Streptophyta</taxon>
        <taxon>Embryophyta</taxon>
        <taxon>Tracheophyta</taxon>
        <taxon>Spermatophyta</taxon>
        <taxon>Magnoliopsida</taxon>
        <taxon>eudicotyledons</taxon>
        <taxon>Gunneridae</taxon>
        <taxon>Pentapetalae</taxon>
        <taxon>asterids</taxon>
        <taxon>lamiids</taxon>
        <taxon>Solanales</taxon>
        <taxon>Solanaceae</taxon>
        <taxon>Solanoideae</taxon>
        <taxon>Hyoscyameae</taxon>
        <taxon>Anisodus</taxon>
    </lineage>
</organism>
<dbReference type="EMBL" id="JAJAGQ010000015">
    <property type="protein sequence ID" value="KAJ8541392.1"/>
    <property type="molecule type" value="Genomic_DNA"/>
</dbReference>
<dbReference type="AlphaFoldDB" id="A0A9Q1LSI2"/>
<evidence type="ECO:0000313" key="1">
    <source>
        <dbReference type="EMBL" id="KAJ8541392.1"/>
    </source>
</evidence>
<comment type="caution">
    <text evidence="1">The sequence shown here is derived from an EMBL/GenBank/DDBJ whole genome shotgun (WGS) entry which is preliminary data.</text>
</comment>
<name>A0A9Q1LSI2_9SOLA</name>
<protein>
    <submittedName>
        <fullName evidence="1">Uncharacterized protein</fullName>
    </submittedName>
</protein>